<dbReference type="EMBL" id="LT629772">
    <property type="protein sequence ID" value="SDT41945.1"/>
    <property type="molecule type" value="Genomic_DNA"/>
</dbReference>
<feature type="domain" description="N-acetyltransferase" evidence="2">
    <location>
        <begin position="10"/>
        <end position="168"/>
    </location>
</feature>
<dbReference type="InterPro" id="IPR000182">
    <property type="entry name" value="GNAT_dom"/>
</dbReference>
<sequence>MTLQDAGRTVRIRPADQPGDLGWVVMAHGEAYHRQFDWNADFEALVARVVADFAADHDPDREAGWIAELDGRRVGSIFLVGSDDPMVAKLRILLVTPDARGHRIGTLLVRTCLQFARRAGYRSVTLWTNSVLTAARRIYQGFGFELRQEDRHHSFGHDLVGQHWDLVL</sequence>
<dbReference type="STRING" id="630515.SAMN04489812_5729"/>
<proteinExistence type="predicted"/>
<dbReference type="PROSITE" id="PS51186">
    <property type="entry name" value="GNAT"/>
    <property type="match status" value="1"/>
</dbReference>
<dbReference type="Pfam" id="PF00583">
    <property type="entry name" value="Acetyltransf_1"/>
    <property type="match status" value="1"/>
</dbReference>
<keyword evidence="4" id="KW-1185">Reference proteome</keyword>
<evidence type="ECO:0000313" key="3">
    <source>
        <dbReference type="EMBL" id="SDT41945.1"/>
    </source>
</evidence>
<dbReference type="CDD" id="cd04301">
    <property type="entry name" value="NAT_SF"/>
    <property type="match status" value="1"/>
</dbReference>
<dbReference type="OrthoDB" id="70840at2"/>
<protein>
    <submittedName>
        <fullName evidence="3">Acetyltransferase (GNAT) family protein</fullName>
    </submittedName>
</protein>
<dbReference type="Gene3D" id="3.40.630.30">
    <property type="match status" value="1"/>
</dbReference>
<dbReference type="Proteomes" id="UP000199103">
    <property type="component" value="Chromosome I"/>
</dbReference>
<dbReference type="GO" id="GO:0008080">
    <property type="term" value="F:N-acetyltransferase activity"/>
    <property type="evidence" value="ECO:0007669"/>
    <property type="project" value="InterPro"/>
</dbReference>
<keyword evidence="1 3" id="KW-0808">Transferase</keyword>
<dbReference type="InterPro" id="IPR050769">
    <property type="entry name" value="NAT_camello-type"/>
</dbReference>
<dbReference type="PANTHER" id="PTHR13947">
    <property type="entry name" value="GNAT FAMILY N-ACETYLTRANSFERASE"/>
    <property type="match status" value="1"/>
</dbReference>
<organism evidence="3 4">
    <name type="scientific">Microlunatus soli</name>
    <dbReference type="NCBI Taxonomy" id="630515"/>
    <lineage>
        <taxon>Bacteria</taxon>
        <taxon>Bacillati</taxon>
        <taxon>Actinomycetota</taxon>
        <taxon>Actinomycetes</taxon>
        <taxon>Propionibacteriales</taxon>
        <taxon>Propionibacteriaceae</taxon>
        <taxon>Microlunatus</taxon>
    </lineage>
</organism>
<dbReference type="PANTHER" id="PTHR13947:SF37">
    <property type="entry name" value="LD18367P"/>
    <property type="match status" value="1"/>
</dbReference>
<dbReference type="AlphaFoldDB" id="A0A1H2A7J3"/>
<dbReference type="RefSeq" id="WP_091530352.1">
    <property type="nucleotide sequence ID" value="NZ_LT629772.1"/>
</dbReference>
<dbReference type="InterPro" id="IPR016181">
    <property type="entry name" value="Acyl_CoA_acyltransferase"/>
</dbReference>
<evidence type="ECO:0000259" key="2">
    <source>
        <dbReference type="PROSITE" id="PS51186"/>
    </source>
</evidence>
<evidence type="ECO:0000256" key="1">
    <source>
        <dbReference type="ARBA" id="ARBA00022679"/>
    </source>
</evidence>
<dbReference type="SUPFAM" id="SSF55729">
    <property type="entry name" value="Acyl-CoA N-acyltransferases (Nat)"/>
    <property type="match status" value="1"/>
</dbReference>
<reference evidence="3 4" key="1">
    <citation type="submission" date="2016-10" db="EMBL/GenBank/DDBJ databases">
        <authorList>
            <person name="de Groot N.N."/>
        </authorList>
    </citation>
    <scope>NUCLEOTIDE SEQUENCE [LARGE SCALE GENOMIC DNA]</scope>
    <source>
        <strain evidence="3 4">DSM 21800</strain>
    </source>
</reference>
<evidence type="ECO:0000313" key="4">
    <source>
        <dbReference type="Proteomes" id="UP000199103"/>
    </source>
</evidence>
<accession>A0A1H2A7J3</accession>
<gene>
    <name evidence="3" type="ORF">SAMN04489812_5729</name>
</gene>
<name>A0A1H2A7J3_9ACTN</name>